<evidence type="ECO:0000313" key="4">
    <source>
        <dbReference type="Proteomes" id="UP000180098"/>
    </source>
</evidence>
<evidence type="ECO:0008006" key="5">
    <source>
        <dbReference type="Google" id="ProtNLM"/>
    </source>
</evidence>
<dbReference type="RefSeq" id="WP_071311399.1">
    <property type="nucleotide sequence ID" value="NZ_MLQQ01000001.1"/>
</dbReference>
<gene>
    <name evidence="3" type="ORF">BKP35_00300</name>
</gene>
<organism evidence="3 4">
    <name type="scientific">Anaerobacillus arseniciselenatis</name>
    <dbReference type="NCBI Taxonomy" id="85682"/>
    <lineage>
        <taxon>Bacteria</taxon>
        <taxon>Bacillati</taxon>
        <taxon>Bacillota</taxon>
        <taxon>Bacilli</taxon>
        <taxon>Bacillales</taxon>
        <taxon>Bacillaceae</taxon>
        <taxon>Anaerobacillus</taxon>
    </lineage>
</organism>
<keyword evidence="4" id="KW-1185">Reference proteome</keyword>
<dbReference type="EMBL" id="MLQQ01000001">
    <property type="protein sequence ID" value="OIJ15472.1"/>
    <property type="molecule type" value="Genomic_DNA"/>
</dbReference>
<dbReference type="Gene3D" id="2.30.30.30">
    <property type="match status" value="1"/>
</dbReference>
<dbReference type="GO" id="GO:1990904">
    <property type="term" value="C:ribonucleoprotein complex"/>
    <property type="evidence" value="ECO:0007669"/>
    <property type="project" value="UniProtKB-KW"/>
</dbReference>
<dbReference type="AlphaFoldDB" id="A0A1S2LSJ7"/>
<accession>A0A1S2LSJ7</accession>
<keyword evidence="2" id="KW-0687">Ribonucleoprotein</keyword>
<dbReference type="InterPro" id="IPR008991">
    <property type="entry name" value="Translation_prot_SH3-like_sf"/>
</dbReference>
<dbReference type="InterPro" id="IPR014722">
    <property type="entry name" value="Rib_uL2_dom2"/>
</dbReference>
<evidence type="ECO:0000256" key="1">
    <source>
        <dbReference type="ARBA" id="ARBA00022980"/>
    </source>
</evidence>
<sequence length="101" mass="11271">MMDPLSVPQVGQMVRILKGRDAGGVACIIGIEGSRFVYIADGDKRKVDRSKKKNVSHLQLYEFVSPEVKNSIEQTGRVTNAKLRYAISTFINENNLLMEGE</sequence>
<keyword evidence="1" id="KW-0689">Ribosomal protein</keyword>
<proteinExistence type="predicted"/>
<dbReference type="Proteomes" id="UP000180098">
    <property type="component" value="Unassembled WGS sequence"/>
</dbReference>
<dbReference type="GO" id="GO:0005840">
    <property type="term" value="C:ribosome"/>
    <property type="evidence" value="ECO:0007669"/>
    <property type="project" value="UniProtKB-KW"/>
</dbReference>
<reference evidence="3 4" key="1">
    <citation type="submission" date="2016-10" db="EMBL/GenBank/DDBJ databases">
        <title>Draft genome sequences of four alkaliphilic bacteria belonging to the Anaerobacillus genus.</title>
        <authorList>
            <person name="Bassil N.M."/>
            <person name="Lloyd J.R."/>
        </authorList>
    </citation>
    <scope>NUCLEOTIDE SEQUENCE [LARGE SCALE GENOMIC DNA]</scope>
    <source>
        <strain evidence="3 4">DSM 15340</strain>
    </source>
</reference>
<protein>
    <recommendedName>
        <fullName evidence="5">KOW domain-containing protein</fullName>
    </recommendedName>
</protein>
<comment type="caution">
    <text evidence="3">The sequence shown here is derived from an EMBL/GenBank/DDBJ whole genome shotgun (WGS) entry which is preliminary data.</text>
</comment>
<dbReference type="CDD" id="cd06088">
    <property type="entry name" value="KOW_RPL14"/>
    <property type="match status" value="1"/>
</dbReference>
<name>A0A1S2LSJ7_9BACI</name>
<evidence type="ECO:0000256" key="2">
    <source>
        <dbReference type="ARBA" id="ARBA00023274"/>
    </source>
</evidence>
<dbReference type="InterPro" id="IPR041985">
    <property type="entry name" value="Ribosomal_eL14_KOW"/>
</dbReference>
<dbReference type="SUPFAM" id="SSF50104">
    <property type="entry name" value="Translation proteins SH3-like domain"/>
    <property type="match status" value="1"/>
</dbReference>
<evidence type="ECO:0000313" key="3">
    <source>
        <dbReference type="EMBL" id="OIJ15472.1"/>
    </source>
</evidence>
<dbReference type="OrthoDB" id="5244at2"/>